<dbReference type="Gene3D" id="3.40.50.150">
    <property type="entry name" value="Vaccinia Virus protein VP39"/>
    <property type="match status" value="1"/>
</dbReference>
<evidence type="ECO:0000259" key="1">
    <source>
        <dbReference type="Pfam" id="PF08241"/>
    </source>
</evidence>
<reference evidence="2 3" key="1">
    <citation type="journal article" date="2016" name="Nat. Commun.">
        <title>Thousands of microbial genomes shed light on interconnected biogeochemical processes in an aquifer system.</title>
        <authorList>
            <person name="Anantharaman K."/>
            <person name="Brown C.T."/>
            <person name="Hug L.A."/>
            <person name="Sharon I."/>
            <person name="Castelle C.J."/>
            <person name="Probst A.J."/>
            <person name="Thomas B.C."/>
            <person name="Singh A."/>
            <person name="Wilkins M.J."/>
            <person name="Karaoz U."/>
            <person name="Brodie E.L."/>
            <person name="Williams K.H."/>
            <person name="Hubbard S.S."/>
            <person name="Banfield J.F."/>
        </authorList>
    </citation>
    <scope>NUCLEOTIDE SEQUENCE [LARGE SCALE GENOMIC DNA]</scope>
    <source>
        <strain evidence="3">RIFCSPLOWO2_12_FULL_64_10</strain>
    </source>
</reference>
<dbReference type="Pfam" id="PF08241">
    <property type="entry name" value="Methyltransf_11"/>
    <property type="match status" value="1"/>
</dbReference>
<feature type="domain" description="Methyltransferase type 11" evidence="1">
    <location>
        <begin position="53"/>
        <end position="146"/>
    </location>
</feature>
<comment type="caution">
    <text evidence="2">The sequence shown here is derived from an EMBL/GenBank/DDBJ whole genome shotgun (WGS) entry which is preliminary data.</text>
</comment>
<dbReference type="InterPro" id="IPR050508">
    <property type="entry name" value="Methyltransf_Superfamily"/>
</dbReference>
<dbReference type="CDD" id="cd02440">
    <property type="entry name" value="AdoMet_MTases"/>
    <property type="match status" value="1"/>
</dbReference>
<organism evidence="2 3">
    <name type="scientific">Handelsmanbacteria sp. (strain RIFCSPLOWO2_12_FULL_64_10)</name>
    <dbReference type="NCBI Taxonomy" id="1817868"/>
    <lineage>
        <taxon>Bacteria</taxon>
        <taxon>Candidatus Handelsmaniibacteriota</taxon>
    </lineage>
</organism>
<dbReference type="Proteomes" id="UP000178606">
    <property type="component" value="Unassembled WGS sequence"/>
</dbReference>
<dbReference type="InterPro" id="IPR013216">
    <property type="entry name" value="Methyltransf_11"/>
</dbReference>
<sequence length="211" mass="22794">MEDREQEFRVRAWAQRQARAYPAWLRLIGWMGYGRMMRRAIAGLPDPPQDIMDVCTGTGAAARLAAGVYPGARVVALDLSAEFLAGARRGAEGGRVGFVQGSAAALPARDGAFDLAMSFGVLCHTADAGGVVREMRRVLRPGGRALLWTRGRGPSGQILRLFFPLTSGGARFYLYSPRELRRLFEAAGFADVRITGAAHGMLVSGGVRKEK</sequence>
<evidence type="ECO:0000313" key="3">
    <source>
        <dbReference type="Proteomes" id="UP000178606"/>
    </source>
</evidence>
<dbReference type="SUPFAM" id="SSF53335">
    <property type="entry name" value="S-adenosyl-L-methionine-dependent methyltransferases"/>
    <property type="match status" value="1"/>
</dbReference>
<evidence type="ECO:0000313" key="2">
    <source>
        <dbReference type="EMBL" id="OGG51645.1"/>
    </source>
</evidence>
<dbReference type="EMBL" id="MFKF01000175">
    <property type="protein sequence ID" value="OGG51645.1"/>
    <property type="molecule type" value="Genomic_DNA"/>
</dbReference>
<gene>
    <name evidence="2" type="ORF">A3F84_01150</name>
</gene>
<dbReference type="AlphaFoldDB" id="A0A1F6CR84"/>
<dbReference type="PANTHER" id="PTHR42912">
    <property type="entry name" value="METHYLTRANSFERASE"/>
    <property type="match status" value="1"/>
</dbReference>
<proteinExistence type="predicted"/>
<protein>
    <recommendedName>
        <fullName evidence="1">Methyltransferase type 11 domain-containing protein</fullName>
    </recommendedName>
</protein>
<dbReference type="GO" id="GO:0008757">
    <property type="term" value="F:S-adenosylmethionine-dependent methyltransferase activity"/>
    <property type="evidence" value="ECO:0007669"/>
    <property type="project" value="InterPro"/>
</dbReference>
<dbReference type="InterPro" id="IPR029063">
    <property type="entry name" value="SAM-dependent_MTases_sf"/>
</dbReference>
<name>A0A1F6CR84_HANXR</name>
<accession>A0A1F6CR84</accession>